<evidence type="ECO:0000256" key="5">
    <source>
        <dbReference type="ARBA" id="ARBA00022729"/>
    </source>
</evidence>
<dbReference type="GO" id="GO:0005576">
    <property type="term" value="C:extracellular region"/>
    <property type="evidence" value="ECO:0007669"/>
    <property type="project" value="UniProtKB-SubCell"/>
</dbReference>
<evidence type="ECO:0000256" key="7">
    <source>
        <dbReference type="ARBA" id="ARBA00023295"/>
    </source>
</evidence>
<evidence type="ECO:0000256" key="10">
    <source>
        <dbReference type="SAM" id="SignalP"/>
    </source>
</evidence>
<dbReference type="GO" id="GO:0045493">
    <property type="term" value="P:xylan catabolic process"/>
    <property type="evidence" value="ECO:0007669"/>
    <property type="project" value="UniProtKB-UniRule"/>
</dbReference>
<evidence type="ECO:0000313" key="11">
    <source>
        <dbReference type="EMBL" id="THC99414.1"/>
    </source>
</evidence>
<comment type="subcellular location">
    <subcellularLocation>
        <location evidence="2 9">Secreted</location>
    </subcellularLocation>
</comment>
<feature type="signal peptide" evidence="10">
    <location>
        <begin position="1"/>
        <end position="16"/>
    </location>
</feature>
<accession>A0A4S3JVF2</accession>
<dbReference type="InterPro" id="IPR023296">
    <property type="entry name" value="Glyco_hydro_beta-prop_sf"/>
</dbReference>
<evidence type="ECO:0000256" key="9">
    <source>
        <dbReference type="RuleBase" id="RU368117"/>
    </source>
</evidence>
<comment type="function">
    <text evidence="8">Alpha-L-arabinofuranosidase involved in the hydrolysis of xylan, a major structural heterogeneous polysaccharide found in plant biomass representing the second most abundant polysaccharide in the biosphere, after cellulose. Releases L-arabinose from arabinoxylan.</text>
</comment>
<keyword evidence="4 9" id="KW-0964">Secreted</keyword>
<dbReference type="Pfam" id="PF03664">
    <property type="entry name" value="Glyco_hydro_62"/>
    <property type="match status" value="1"/>
</dbReference>
<gene>
    <name evidence="11" type="ORF">EYZ11_001138</name>
</gene>
<name>A0A4S3JVF2_9EURO</name>
<dbReference type="Proteomes" id="UP000308092">
    <property type="component" value="Unassembled WGS sequence"/>
</dbReference>
<dbReference type="PANTHER" id="PTHR40631:SF2">
    <property type="entry name" value="ALPHA-L-ARABINOFURANOSIDASE"/>
    <property type="match status" value="1"/>
</dbReference>
<keyword evidence="12" id="KW-1185">Reference proteome</keyword>
<reference evidence="11 12" key="1">
    <citation type="submission" date="2019-03" db="EMBL/GenBank/DDBJ databases">
        <title>The genome sequence of a newly discovered highly antifungal drug resistant Aspergillus species, Aspergillus tanneri NIH 1004.</title>
        <authorList>
            <person name="Mounaud S."/>
            <person name="Singh I."/>
            <person name="Joardar V."/>
            <person name="Pakala S."/>
            <person name="Pakala S."/>
            <person name="Venepally P."/>
            <person name="Hoover J."/>
            <person name="Nierman W."/>
            <person name="Chung J."/>
            <person name="Losada L."/>
        </authorList>
    </citation>
    <scope>NUCLEOTIDE SEQUENCE [LARGE SCALE GENOMIC DNA]</scope>
    <source>
        <strain evidence="11 12">NIH1004</strain>
    </source>
</reference>
<dbReference type="EMBL" id="SOSA01000019">
    <property type="protein sequence ID" value="THC99414.1"/>
    <property type="molecule type" value="Genomic_DNA"/>
</dbReference>
<organism evidence="11 12">
    <name type="scientific">Aspergillus tanneri</name>
    <dbReference type="NCBI Taxonomy" id="1220188"/>
    <lineage>
        <taxon>Eukaryota</taxon>
        <taxon>Fungi</taxon>
        <taxon>Dikarya</taxon>
        <taxon>Ascomycota</taxon>
        <taxon>Pezizomycotina</taxon>
        <taxon>Eurotiomycetes</taxon>
        <taxon>Eurotiomycetidae</taxon>
        <taxon>Eurotiales</taxon>
        <taxon>Aspergillaceae</taxon>
        <taxon>Aspergillus</taxon>
        <taxon>Aspergillus subgen. Circumdati</taxon>
    </lineage>
</organism>
<evidence type="ECO:0000256" key="4">
    <source>
        <dbReference type="ARBA" id="ARBA00022525"/>
    </source>
</evidence>
<dbReference type="STRING" id="1220188.A0A4S3JVF2"/>
<proteinExistence type="inferred from homology"/>
<dbReference type="Gene3D" id="2.115.10.20">
    <property type="entry name" value="Glycosyl hydrolase domain, family 43"/>
    <property type="match status" value="2"/>
</dbReference>
<evidence type="ECO:0000256" key="6">
    <source>
        <dbReference type="ARBA" id="ARBA00022801"/>
    </source>
</evidence>
<protein>
    <recommendedName>
        <fullName evidence="9">Alpha-L-arabinofuranosidase</fullName>
        <ecNumber evidence="9">3.2.1.55</ecNumber>
    </recommendedName>
</protein>
<dbReference type="EC" id="3.2.1.55" evidence="9"/>
<evidence type="ECO:0000256" key="1">
    <source>
        <dbReference type="ARBA" id="ARBA00001462"/>
    </source>
</evidence>
<dbReference type="InterPro" id="IPR005193">
    <property type="entry name" value="GH62_arabinosidase"/>
</dbReference>
<keyword evidence="5 9" id="KW-0732">Signal</keyword>
<dbReference type="AlphaFoldDB" id="A0A4S3JVF2"/>
<evidence type="ECO:0000256" key="8">
    <source>
        <dbReference type="ARBA" id="ARBA00025637"/>
    </source>
</evidence>
<evidence type="ECO:0000256" key="3">
    <source>
        <dbReference type="ARBA" id="ARBA00007396"/>
    </source>
</evidence>
<keyword evidence="7 9" id="KW-0326">Glycosidase</keyword>
<sequence>MRPFIFLSSLLGITVAGLLDYMAVQLPRTDCVTSFKWSSSKPPISSKNDNQHLAVMKDSSIVEINGTYHDFAKTAVEVPIGKGYFAAPHVFFFEPQNVSLSNFPKGMGDTVIALSDSNKNTLFEAFNLYNVGDRKYLLIAEAIRSVYGTSDRGLRPVSRANGLRWLISNIARSPVPAMSPSVERHEPGELATEKWFAHRSTR</sequence>
<evidence type="ECO:0000313" key="12">
    <source>
        <dbReference type="Proteomes" id="UP000308092"/>
    </source>
</evidence>
<comment type="catalytic activity">
    <reaction evidence="1 9">
        <text>Hydrolysis of terminal non-reducing alpha-L-arabinofuranoside residues in alpha-L-arabinosides.</text>
        <dbReference type="EC" id="3.2.1.55"/>
    </reaction>
</comment>
<keyword evidence="6 9" id="KW-0378">Hydrolase</keyword>
<dbReference type="VEuPathDB" id="FungiDB:EYZ11_001138"/>
<evidence type="ECO:0000256" key="2">
    <source>
        <dbReference type="ARBA" id="ARBA00004613"/>
    </source>
</evidence>
<comment type="similarity">
    <text evidence="3 9">Belongs to the glycosyl hydrolase 62 family.</text>
</comment>
<dbReference type="PANTHER" id="PTHR40631">
    <property type="entry name" value="ALPHA-L-ARABINOFURANOSIDASE AXHA-2-RELATED"/>
    <property type="match status" value="1"/>
</dbReference>
<dbReference type="GO" id="GO:0046373">
    <property type="term" value="P:L-arabinose metabolic process"/>
    <property type="evidence" value="ECO:0007669"/>
    <property type="project" value="UniProtKB-UniRule"/>
</dbReference>
<comment type="caution">
    <text evidence="11">The sequence shown here is derived from an EMBL/GenBank/DDBJ whole genome shotgun (WGS) entry which is preliminary data.</text>
</comment>
<feature type="chain" id="PRO_5020733035" description="Alpha-L-arabinofuranosidase" evidence="10">
    <location>
        <begin position="17"/>
        <end position="202"/>
    </location>
</feature>
<dbReference type="GO" id="GO:0046556">
    <property type="term" value="F:alpha-L-arabinofuranosidase activity"/>
    <property type="evidence" value="ECO:0007669"/>
    <property type="project" value="UniProtKB-UniRule"/>
</dbReference>